<keyword evidence="3 6" id="KW-0812">Transmembrane</keyword>
<feature type="transmembrane region" description="Helical" evidence="6">
    <location>
        <begin position="83"/>
        <end position="102"/>
    </location>
</feature>
<dbReference type="EMBL" id="QSPV01000011">
    <property type="protein sequence ID" value="RGJ91975.1"/>
    <property type="molecule type" value="Genomic_DNA"/>
</dbReference>
<evidence type="ECO:0000313" key="7">
    <source>
        <dbReference type="EMBL" id="RGJ91975.1"/>
    </source>
</evidence>
<dbReference type="RefSeq" id="WP_098032770.1">
    <property type="nucleotide sequence ID" value="NZ_QRWL01000011.1"/>
</dbReference>
<keyword evidence="2" id="KW-1003">Cell membrane</keyword>
<evidence type="ECO:0000256" key="2">
    <source>
        <dbReference type="ARBA" id="ARBA00022475"/>
    </source>
</evidence>
<dbReference type="PANTHER" id="PTHR30250">
    <property type="entry name" value="PST FAMILY PREDICTED COLANIC ACID TRANSPORTER"/>
    <property type="match status" value="1"/>
</dbReference>
<evidence type="ECO:0000256" key="6">
    <source>
        <dbReference type="SAM" id="Phobius"/>
    </source>
</evidence>
<proteinExistence type="predicted"/>
<feature type="transmembrane region" description="Helical" evidence="6">
    <location>
        <begin position="436"/>
        <end position="453"/>
    </location>
</feature>
<dbReference type="InterPro" id="IPR050833">
    <property type="entry name" value="Poly_Biosynth_Transport"/>
</dbReference>
<feature type="transmembrane region" description="Helical" evidence="6">
    <location>
        <begin position="7"/>
        <end position="29"/>
    </location>
</feature>
<gene>
    <name evidence="7" type="ORF">DXD40_13140</name>
</gene>
<dbReference type="PANTHER" id="PTHR30250:SF11">
    <property type="entry name" value="O-ANTIGEN TRANSPORTER-RELATED"/>
    <property type="match status" value="1"/>
</dbReference>
<accession>A0A8B2YSJ6</accession>
<dbReference type="GO" id="GO:0005886">
    <property type="term" value="C:plasma membrane"/>
    <property type="evidence" value="ECO:0007669"/>
    <property type="project" value="UniProtKB-SubCell"/>
</dbReference>
<feature type="transmembrane region" description="Helical" evidence="6">
    <location>
        <begin position="108"/>
        <end position="130"/>
    </location>
</feature>
<evidence type="ECO:0000256" key="4">
    <source>
        <dbReference type="ARBA" id="ARBA00022989"/>
    </source>
</evidence>
<keyword evidence="5 6" id="KW-0472">Membrane</keyword>
<dbReference type="Proteomes" id="UP000260844">
    <property type="component" value="Unassembled WGS sequence"/>
</dbReference>
<evidence type="ECO:0008006" key="9">
    <source>
        <dbReference type="Google" id="ProtNLM"/>
    </source>
</evidence>
<evidence type="ECO:0000256" key="1">
    <source>
        <dbReference type="ARBA" id="ARBA00004651"/>
    </source>
</evidence>
<feature type="transmembrane region" description="Helical" evidence="6">
    <location>
        <begin position="216"/>
        <end position="234"/>
    </location>
</feature>
<evidence type="ECO:0000313" key="8">
    <source>
        <dbReference type="Proteomes" id="UP000260844"/>
    </source>
</evidence>
<evidence type="ECO:0000256" key="3">
    <source>
        <dbReference type="ARBA" id="ARBA00022692"/>
    </source>
</evidence>
<comment type="caution">
    <text evidence="7">The sequence shown here is derived from an EMBL/GenBank/DDBJ whole genome shotgun (WGS) entry which is preliminary data.</text>
</comment>
<feature type="transmembrane region" description="Helical" evidence="6">
    <location>
        <begin position="170"/>
        <end position="189"/>
    </location>
</feature>
<organism evidence="7 8">
    <name type="scientific">Bacteroides uniformis</name>
    <dbReference type="NCBI Taxonomy" id="820"/>
    <lineage>
        <taxon>Bacteria</taxon>
        <taxon>Pseudomonadati</taxon>
        <taxon>Bacteroidota</taxon>
        <taxon>Bacteroidia</taxon>
        <taxon>Bacteroidales</taxon>
        <taxon>Bacteroidaceae</taxon>
        <taxon>Bacteroides</taxon>
    </lineage>
</organism>
<dbReference type="AlphaFoldDB" id="A0A8B2YSJ6"/>
<name>A0A8B2YSJ6_BACUN</name>
<feature type="transmembrane region" description="Helical" evidence="6">
    <location>
        <begin position="325"/>
        <end position="347"/>
    </location>
</feature>
<protein>
    <recommendedName>
        <fullName evidence="9">Polysaccharide biosynthesis protein</fullName>
    </recommendedName>
</protein>
<feature type="transmembrane region" description="Helical" evidence="6">
    <location>
        <begin position="41"/>
        <end position="63"/>
    </location>
</feature>
<keyword evidence="4 6" id="KW-1133">Transmembrane helix</keyword>
<reference evidence="7 8" key="1">
    <citation type="submission" date="2018-08" db="EMBL/GenBank/DDBJ databases">
        <title>A genome reference for cultivated species of the human gut microbiota.</title>
        <authorList>
            <person name="Zou Y."/>
            <person name="Xue W."/>
            <person name="Luo G."/>
        </authorList>
    </citation>
    <scope>NUCLEOTIDE SEQUENCE [LARGE SCALE GENOMIC DNA]</scope>
    <source>
        <strain evidence="7 8">TM04-30</strain>
    </source>
</reference>
<feature type="transmembrane region" description="Helical" evidence="6">
    <location>
        <begin position="142"/>
        <end position="164"/>
    </location>
</feature>
<feature type="transmembrane region" description="Helical" evidence="6">
    <location>
        <begin position="296"/>
        <end position="319"/>
    </location>
</feature>
<evidence type="ECO:0000256" key="5">
    <source>
        <dbReference type="ARBA" id="ARBA00023136"/>
    </source>
</evidence>
<comment type="subcellular location">
    <subcellularLocation>
        <location evidence="1">Cell membrane</location>
        <topology evidence="1">Multi-pass membrane protein</topology>
    </subcellularLocation>
</comment>
<feature type="transmembrane region" description="Helical" evidence="6">
    <location>
        <begin position="254"/>
        <end position="275"/>
    </location>
</feature>
<sequence>MKGIIKNAFYATSANSLSMLASVLLSFVLPKFVSIVDYGYWQFFILYSGYVGFLHLGFCDGLYLRYGGKKNDSINFHELSIMFSYYLIFQILVSAIIILIAILSKLDFVYKIVLMSIGLYAFIANTNSFFTSLLLSTNRILLYSRALGLSKILLIVYSCIIMFIPIENKFLYIIGGYLFTSIISVLLLLPNFKGVLFNFEGFSDDNRRSIKTMKSLVFVGFVLMLSNVLSHFILGSGRMIVEYVWDVEAFAKLSFAVSISMFFLAFVSQLGMVLFPLLKNMNSETVVRVLNNGDFLIGYIMMWGYFMIIPISFFIYMVLPAYVESVNYILILLPTSLYIIKSQILYTTYLKSINMQNKLLLINMLSVLIAVSLYILSALFRSLQGMAIAMLVGSFMQYILQKSVTDNILKIHHWKNVLFEAFFSLFFIGIYMNTSLTLFIILMSVTILIYTYYNRYIIYASIKKAY</sequence>
<feature type="transmembrane region" description="Helical" evidence="6">
    <location>
        <begin position="359"/>
        <end position="377"/>
    </location>
</feature>